<evidence type="ECO:0000313" key="3">
    <source>
        <dbReference type="Proteomes" id="UP000007485"/>
    </source>
</evidence>
<reference evidence="2 3" key="1">
    <citation type="journal article" date="2011" name="J. Bacteriol.">
        <title>Complete genome sequence of 'Vulcanisaeta moutnovskia' strain 768-28, a novel member of the hyperthermophilic crenarchaeal genus vulcanisaeta.</title>
        <authorList>
            <person name="Gumerov V.M."/>
            <person name="Mardanov A.V."/>
            <person name="Beletsky A.V."/>
            <person name="Prokofeva M.I."/>
            <person name="Bonch-Osmolovskaya E.A."/>
            <person name="Ravin N.V."/>
            <person name="Skryabin K.G."/>
        </authorList>
    </citation>
    <scope>NUCLEOTIDE SEQUENCE [LARGE SCALE GENOMIC DNA]</scope>
    <source>
        <strain evidence="2 3">768-28</strain>
    </source>
</reference>
<dbReference type="Gene3D" id="1.10.10.10">
    <property type="entry name" value="Winged helix-like DNA-binding domain superfamily/Winged helix DNA-binding domain"/>
    <property type="match status" value="1"/>
</dbReference>
<dbReference type="SUPFAM" id="SSF46785">
    <property type="entry name" value="Winged helix' DNA-binding domain"/>
    <property type="match status" value="1"/>
</dbReference>
<sequence>MRVLGIYSIERRLRILEVCVDGCHWSIIKKDLEAMEGREFNNSTVDSLIKALIDCSLRRVVPTYYLIS</sequence>
<dbReference type="InterPro" id="IPR036390">
    <property type="entry name" value="WH_DNA-bd_sf"/>
</dbReference>
<dbReference type="Proteomes" id="UP000007485">
    <property type="component" value="Chromosome"/>
</dbReference>
<dbReference type="Pfam" id="PF21100">
    <property type="entry name" value="WHD_MCM"/>
    <property type="match status" value="1"/>
</dbReference>
<dbReference type="KEGG" id="vmo:VMUT_1433"/>
<accession>F0QT49</accession>
<dbReference type="GeneID" id="10289085"/>
<dbReference type="AlphaFoldDB" id="F0QT49"/>
<evidence type="ECO:0000259" key="1">
    <source>
        <dbReference type="Pfam" id="PF21100"/>
    </source>
</evidence>
<evidence type="ECO:0000313" key="2">
    <source>
        <dbReference type="EMBL" id="ADY01638.1"/>
    </source>
</evidence>
<feature type="domain" description="MCM C-terminal" evidence="1">
    <location>
        <begin position="10"/>
        <end position="57"/>
    </location>
</feature>
<dbReference type="RefSeq" id="WP_013604800.1">
    <property type="nucleotide sequence ID" value="NC_015151.1"/>
</dbReference>
<dbReference type="eggNOG" id="arCOG03169">
    <property type="taxonomic scope" value="Archaea"/>
</dbReference>
<name>F0QT49_VULM7</name>
<dbReference type="InterPro" id="IPR048907">
    <property type="entry name" value="WHD_MCM_arc"/>
</dbReference>
<dbReference type="HOGENOM" id="CLU_2784336_0_0_2"/>
<keyword evidence="3" id="KW-1185">Reference proteome</keyword>
<dbReference type="STRING" id="985053.VMUT_1433"/>
<proteinExistence type="predicted"/>
<dbReference type="InterPro" id="IPR036388">
    <property type="entry name" value="WH-like_DNA-bd_sf"/>
</dbReference>
<protein>
    <recommendedName>
        <fullName evidence="1">MCM C-terminal domain-containing protein</fullName>
    </recommendedName>
</protein>
<organism evidence="2 3">
    <name type="scientific">Vulcanisaeta moutnovskia (strain 768-28)</name>
    <dbReference type="NCBI Taxonomy" id="985053"/>
    <lineage>
        <taxon>Archaea</taxon>
        <taxon>Thermoproteota</taxon>
        <taxon>Thermoprotei</taxon>
        <taxon>Thermoproteales</taxon>
        <taxon>Thermoproteaceae</taxon>
        <taxon>Vulcanisaeta</taxon>
    </lineage>
</organism>
<dbReference type="EMBL" id="CP002529">
    <property type="protein sequence ID" value="ADY01638.1"/>
    <property type="molecule type" value="Genomic_DNA"/>
</dbReference>
<gene>
    <name evidence="2" type="ordered locus">VMUT_1433</name>
</gene>